<feature type="transmembrane region" description="Helical" evidence="1">
    <location>
        <begin position="155"/>
        <end position="175"/>
    </location>
</feature>
<dbReference type="EMBL" id="PDJG01000001">
    <property type="protein sequence ID" value="PFG34197.1"/>
    <property type="molecule type" value="Genomic_DNA"/>
</dbReference>
<organism evidence="2 3">
    <name type="scientific">Sanguibacter antarcticus</name>
    <dbReference type="NCBI Taxonomy" id="372484"/>
    <lineage>
        <taxon>Bacteria</taxon>
        <taxon>Bacillati</taxon>
        <taxon>Actinomycetota</taxon>
        <taxon>Actinomycetes</taxon>
        <taxon>Micrococcales</taxon>
        <taxon>Sanguibacteraceae</taxon>
        <taxon>Sanguibacter</taxon>
    </lineage>
</organism>
<feature type="transmembrane region" description="Helical" evidence="1">
    <location>
        <begin position="73"/>
        <end position="93"/>
    </location>
</feature>
<dbReference type="GO" id="GO:0005886">
    <property type="term" value="C:plasma membrane"/>
    <property type="evidence" value="ECO:0007669"/>
    <property type="project" value="UniProtKB-SubCell"/>
</dbReference>
<keyword evidence="1" id="KW-0472">Membrane</keyword>
<evidence type="ECO:0000313" key="2">
    <source>
        <dbReference type="EMBL" id="PFG34197.1"/>
    </source>
</evidence>
<dbReference type="PANTHER" id="PTHR43471">
    <property type="entry name" value="ABC TRANSPORTER PERMEASE"/>
    <property type="match status" value="1"/>
</dbReference>
<feature type="transmembrane region" description="Helical" evidence="1">
    <location>
        <begin position="114"/>
        <end position="135"/>
    </location>
</feature>
<dbReference type="OrthoDB" id="5142620at2"/>
<name>A0A2A9E573_9MICO</name>
<gene>
    <name evidence="2" type="ORF">ATL42_2102</name>
</gene>
<dbReference type="Proteomes" id="UP000225548">
    <property type="component" value="Unassembled WGS sequence"/>
</dbReference>
<comment type="caution">
    <text evidence="2">The sequence shown here is derived from an EMBL/GenBank/DDBJ whole genome shotgun (WGS) entry which is preliminary data.</text>
</comment>
<keyword evidence="1" id="KW-1133">Transmembrane helix</keyword>
<evidence type="ECO:0000313" key="3">
    <source>
        <dbReference type="Proteomes" id="UP000225548"/>
    </source>
</evidence>
<reference evidence="2 3" key="1">
    <citation type="submission" date="2017-10" db="EMBL/GenBank/DDBJ databases">
        <title>Sequencing the genomes of 1000 actinobacteria strains.</title>
        <authorList>
            <person name="Klenk H.-P."/>
        </authorList>
    </citation>
    <scope>NUCLEOTIDE SEQUENCE [LARGE SCALE GENOMIC DNA]</scope>
    <source>
        <strain evidence="2 3">DSM 18966</strain>
    </source>
</reference>
<dbReference type="Pfam" id="PF12679">
    <property type="entry name" value="ABC2_membrane_2"/>
    <property type="match status" value="1"/>
</dbReference>
<evidence type="ECO:0000256" key="1">
    <source>
        <dbReference type="SAM" id="Phobius"/>
    </source>
</evidence>
<keyword evidence="1" id="KW-0812">Transmembrane</keyword>
<protein>
    <submittedName>
        <fullName evidence="2">ABC-2 family transporter</fullName>
    </submittedName>
</protein>
<keyword evidence="3" id="KW-1185">Reference proteome</keyword>
<sequence length="259" mass="26450">MFGELLVNEVHRRKVGAGTLALVLAAFGALALAIADSIGGLMQQITDGFPDALTTFIGADAPGGYVVGEMFSLIFPVAVVVFAVLVGAGSLAGEERDGTMAIVSAQPVTRTQVLWAKATGVVLSLVLVVGLNWVVMAAFVTADATELTLAGLTGGTLHLLFLGLTMASLAFAVAAATGRPGLAGAVAGGIAVVAYLMATMLPVAGLESWARLSPWYYYLGRSDPLTHGADLADLGLLAAITTVCTTVAVLTFRTRDLKG</sequence>
<accession>A0A2A9E573</accession>
<dbReference type="RefSeq" id="WP_098455270.1">
    <property type="nucleotide sequence ID" value="NZ_PDJG01000001.1"/>
</dbReference>
<dbReference type="GO" id="GO:0140359">
    <property type="term" value="F:ABC-type transporter activity"/>
    <property type="evidence" value="ECO:0007669"/>
    <property type="project" value="InterPro"/>
</dbReference>
<proteinExistence type="predicted"/>
<dbReference type="AlphaFoldDB" id="A0A2A9E573"/>
<feature type="transmembrane region" description="Helical" evidence="1">
    <location>
        <begin position="234"/>
        <end position="252"/>
    </location>
</feature>
<feature type="transmembrane region" description="Helical" evidence="1">
    <location>
        <begin position="182"/>
        <end position="204"/>
    </location>
</feature>